<dbReference type="InterPro" id="IPR035897">
    <property type="entry name" value="Toll_tir_struct_dom_sf"/>
</dbReference>
<dbReference type="SUPFAM" id="SSF52200">
    <property type="entry name" value="Toll/Interleukin receptor TIR domain"/>
    <property type="match status" value="1"/>
</dbReference>
<dbReference type="SMART" id="SM00255">
    <property type="entry name" value="TIR"/>
    <property type="match status" value="1"/>
</dbReference>
<dbReference type="RefSeq" id="WP_249326746.1">
    <property type="nucleotide sequence ID" value="NZ_CP060633.1"/>
</dbReference>
<dbReference type="InterPro" id="IPR000157">
    <property type="entry name" value="TIR_dom"/>
</dbReference>
<dbReference type="EMBL" id="CP060633">
    <property type="protein sequence ID" value="QNM03523.1"/>
    <property type="molecule type" value="Genomic_DNA"/>
</dbReference>
<feature type="domain" description="TIR" evidence="5">
    <location>
        <begin position="111"/>
        <end position="249"/>
    </location>
</feature>
<dbReference type="AlphaFoldDB" id="A0A7G9FY91"/>
<dbReference type="Pfam" id="PF13676">
    <property type="entry name" value="TIR_2"/>
    <property type="match status" value="1"/>
</dbReference>
<dbReference type="EC" id="3.2.2.6" evidence="1"/>
<evidence type="ECO:0000313" key="7">
    <source>
        <dbReference type="Proteomes" id="UP000515981"/>
    </source>
</evidence>
<evidence type="ECO:0000256" key="3">
    <source>
        <dbReference type="ARBA" id="ARBA00023027"/>
    </source>
</evidence>
<organism evidence="6 7">
    <name type="scientific">Simiaoa sunii</name>
    <dbReference type="NCBI Taxonomy" id="2763672"/>
    <lineage>
        <taxon>Bacteria</taxon>
        <taxon>Bacillati</taxon>
        <taxon>Bacillota</taxon>
        <taxon>Clostridia</taxon>
        <taxon>Lachnospirales</taxon>
        <taxon>Lachnospiraceae</taxon>
        <taxon>Simiaoa</taxon>
    </lineage>
</organism>
<reference evidence="6 7" key="1">
    <citation type="submission" date="2020-08" db="EMBL/GenBank/DDBJ databases">
        <authorList>
            <person name="Liu C."/>
            <person name="Sun Q."/>
        </authorList>
    </citation>
    <scope>NUCLEOTIDE SEQUENCE [LARGE SCALE GENOMIC DNA]</scope>
    <source>
        <strain evidence="6 7">NSJ-8</strain>
    </source>
</reference>
<evidence type="ECO:0000313" key="6">
    <source>
        <dbReference type="EMBL" id="QNM03523.1"/>
    </source>
</evidence>
<evidence type="ECO:0000256" key="1">
    <source>
        <dbReference type="ARBA" id="ARBA00011982"/>
    </source>
</evidence>
<keyword evidence="2" id="KW-0378">Hydrolase</keyword>
<evidence type="ECO:0000256" key="2">
    <source>
        <dbReference type="ARBA" id="ARBA00022801"/>
    </source>
</evidence>
<dbReference type="PANTHER" id="PTHR32009:SF39">
    <property type="entry name" value="TIR DOMAIN-CONTAINING PROTEIN"/>
    <property type="match status" value="1"/>
</dbReference>
<dbReference type="Gene3D" id="3.40.50.10140">
    <property type="entry name" value="Toll/interleukin-1 receptor homology (TIR) domain"/>
    <property type="match status" value="1"/>
</dbReference>
<keyword evidence="7" id="KW-1185">Reference proteome</keyword>
<name>A0A7G9FY91_9FIRM</name>
<gene>
    <name evidence="6" type="ORF">H9Q77_05325</name>
</gene>
<evidence type="ECO:0000256" key="4">
    <source>
        <dbReference type="ARBA" id="ARBA00047304"/>
    </source>
</evidence>
<dbReference type="GO" id="GO:0061809">
    <property type="term" value="F:NAD+ nucleosidase activity, cyclic ADP-ribose generating"/>
    <property type="evidence" value="ECO:0007669"/>
    <property type="project" value="UniProtKB-EC"/>
</dbReference>
<proteinExistence type="predicted"/>
<dbReference type="GO" id="GO:0007165">
    <property type="term" value="P:signal transduction"/>
    <property type="evidence" value="ECO:0007669"/>
    <property type="project" value="InterPro"/>
</dbReference>
<dbReference type="KEGG" id="ssun:H9Q77_05325"/>
<keyword evidence="6" id="KW-0675">Receptor</keyword>
<sequence length="252" mass="29493">MATFEEQLNNLLERTHSIKSPINAAAIGTDINEYNRPSEVWINDVEIFYNNYLKEHPLGDRMKILLFHRNRDAYKNLVGCLESISNDQDFINKMNGISMVSVPKYQAKTLPEFDVFISHANKDKEDLIEELYQSLNKLGIKIFYDKESLEWGDNWKDRILNGTKKAEFAIIVISENFFDREWTERELNEFLNRQNRNGQKLILPILHNITVSQLQEKYPSIADIQAIDSSKYSCDQIALLFARQLIKRLQSE</sequence>
<dbReference type="Proteomes" id="UP000515981">
    <property type="component" value="Chromosome"/>
</dbReference>
<dbReference type="PROSITE" id="PS50104">
    <property type="entry name" value="TIR"/>
    <property type="match status" value="1"/>
</dbReference>
<protein>
    <recommendedName>
        <fullName evidence="1">ADP-ribosyl cyclase/cyclic ADP-ribose hydrolase</fullName>
        <ecNumber evidence="1">3.2.2.6</ecNumber>
    </recommendedName>
</protein>
<dbReference type="PANTHER" id="PTHR32009">
    <property type="entry name" value="TMV RESISTANCE PROTEIN N-LIKE"/>
    <property type="match status" value="1"/>
</dbReference>
<keyword evidence="3" id="KW-0520">NAD</keyword>
<comment type="catalytic activity">
    <reaction evidence="4">
        <text>NAD(+) + H2O = ADP-D-ribose + nicotinamide + H(+)</text>
        <dbReference type="Rhea" id="RHEA:16301"/>
        <dbReference type="ChEBI" id="CHEBI:15377"/>
        <dbReference type="ChEBI" id="CHEBI:15378"/>
        <dbReference type="ChEBI" id="CHEBI:17154"/>
        <dbReference type="ChEBI" id="CHEBI:57540"/>
        <dbReference type="ChEBI" id="CHEBI:57967"/>
        <dbReference type="EC" id="3.2.2.6"/>
    </reaction>
    <physiologicalReaction direction="left-to-right" evidence="4">
        <dbReference type="Rhea" id="RHEA:16302"/>
    </physiologicalReaction>
</comment>
<evidence type="ECO:0000259" key="5">
    <source>
        <dbReference type="PROSITE" id="PS50104"/>
    </source>
</evidence>
<accession>A0A7G9FY91</accession>